<evidence type="ECO:0000259" key="8">
    <source>
        <dbReference type="SMART" id="SM00752"/>
    </source>
</evidence>
<dbReference type="RefSeq" id="WP_093145292.1">
    <property type="nucleotide sequence ID" value="NZ_BMWO01000006.1"/>
</dbReference>
<keyword evidence="10" id="KW-1185">Reference proteome</keyword>
<feature type="domain" description="HTTM-like" evidence="8">
    <location>
        <begin position="5"/>
        <end position="264"/>
    </location>
</feature>
<evidence type="ECO:0000256" key="7">
    <source>
        <dbReference type="SAM" id="Phobius"/>
    </source>
</evidence>
<evidence type="ECO:0000256" key="5">
    <source>
        <dbReference type="ARBA" id="ARBA00023157"/>
    </source>
</evidence>
<feature type="transmembrane region" description="Helical" evidence="7">
    <location>
        <begin position="87"/>
        <end position="104"/>
    </location>
</feature>
<dbReference type="InterPro" id="IPR053934">
    <property type="entry name" value="HTTM_dom"/>
</dbReference>
<dbReference type="PANTHER" id="PTHR12639:SF7">
    <property type="entry name" value="HTTM DOMAIN-CONTAINING PROTEIN"/>
    <property type="match status" value="1"/>
</dbReference>
<dbReference type="InterPro" id="IPR011020">
    <property type="entry name" value="HTTM-like"/>
</dbReference>
<dbReference type="OrthoDB" id="341137at2"/>
<evidence type="ECO:0000256" key="3">
    <source>
        <dbReference type="ARBA" id="ARBA00022989"/>
    </source>
</evidence>
<keyword evidence="2 7" id="KW-0812">Transmembrane</keyword>
<dbReference type="Proteomes" id="UP000199321">
    <property type="component" value="Unassembled WGS sequence"/>
</dbReference>
<accession>A0A1G7J021</accession>
<keyword evidence="6" id="KW-0456">Lyase</keyword>
<dbReference type="SMART" id="SM00752">
    <property type="entry name" value="HTTM"/>
    <property type="match status" value="1"/>
</dbReference>
<feature type="transmembrane region" description="Helical" evidence="7">
    <location>
        <begin position="294"/>
        <end position="313"/>
    </location>
</feature>
<feature type="transmembrane region" description="Helical" evidence="7">
    <location>
        <begin position="143"/>
        <end position="161"/>
    </location>
</feature>
<feature type="transmembrane region" description="Helical" evidence="7">
    <location>
        <begin position="62"/>
        <end position="80"/>
    </location>
</feature>
<feature type="transmembrane region" description="Helical" evidence="7">
    <location>
        <begin position="198"/>
        <end position="219"/>
    </location>
</feature>
<keyword evidence="5" id="KW-1015">Disulfide bond</keyword>
<dbReference type="STRING" id="227084.SAMN05421855_10814"/>
<dbReference type="Pfam" id="PF22777">
    <property type="entry name" value="VKGC_lumenal_dom"/>
    <property type="match status" value="1"/>
</dbReference>
<dbReference type="InterPro" id="IPR007782">
    <property type="entry name" value="VKG_COase"/>
</dbReference>
<dbReference type="EMBL" id="FNBA01000008">
    <property type="protein sequence ID" value="SDF18213.1"/>
    <property type="molecule type" value="Genomic_DNA"/>
</dbReference>
<dbReference type="GO" id="GO:0012505">
    <property type="term" value="C:endomembrane system"/>
    <property type="evidence" value="ECO:0007669"/>
    <property type="project" value="UniProtKB-SubCell"/>
</dbReference>
<keyword evidence="3 7" id="KW-1133">Transmembrane helix</keyword>
<feature type="transmembrane region" description="Helical" evidence="7">
    <location>
        <begin position="110"/>
        <end position="131"/>
    </location>
</feature>
<protein>
    <submittedName>
        <fullName evidence="9">Vitamin K-dependent gamma-carboxylase</fullName>
    </submittedName>
</protein>
<evidence type="ECO:0000313" key="9">
    <source>
        <dbReference type="EMBL" id="SDF18213.1"/>
    </source>
</evidence>
<comment type="subcellular location">
    <subcellularLocation>
        <location evidence="1">Endomembrane system</location>
        <topology evidence="1">Multi-pass membrane protein</topology>
    </subcellularLocation>
</comment>
<reference evidence="9 10" key="1">
    <citation type="submission" date="2016-10" db="EMBL/GenBank/DDBJ databases">
        <authorList>
            <person name="de Groot N.N."/>
        </authorList>
    </citation>
    <scope>NUCLEOTIDE SEQUENCE [LARGE SCALE GENOMIC DNA]</scope>
    <source>
        <strain evidence="9 10">DSM 16195</strain>
    </source>
</reference>
<organism evidence="9 10">
    <name type="scientific">Ulvibacter litoralis</name>
    <dbReference type="NCBI Taxonomy" id="227084"/>
    <lineage>
        <taxon>Bacteria</taxon>
        <taxon>Pseudomonadati</taxon>
        <taxon>Bacteroidota</taxon>
        <taxon>Flavobacteriia</taxon>
        <taxon>Flavobacteriales</taxon>
        <taxon>Flavobacteriaceae</taxon>
        <taxon>Ulvibacter</taxon>
    </lineage>
</organism>
<proteinExistence type="predicted"/>
<dbReference type="InterPro" id="IPR053935">
    <property type="entry name" value="VKGC_lumenal_dom"/>
</dbReference>
<sequence length="444" mass="51480">MKKLTQQINGTSLAIFRIGFGLIMIWELIYFLRLDFVKVFLIDPQVQFTYSFLPFLKPLPEPILDVLLIVLMVACFFITIGRYYKQAMIVFFVGFTYIFLLDKAYYNNHLYLICLLSFLMIFIPADDALSFKKNKEKTATPPLYWHILILRLQLALVYFFGGVAKLNYDWLISNEPVRSMLANLSKTSFLGDALTSNFSIYFFTYGGLLFDLLIPFLLFIPKTRKMAVLMALLFNVLNAWIFEDINIFPYFMMLSLLLFLDTDRVANFVRKKVEGKKTSVQTAVSFGNLKKPMLVVLGVYFLIQLILPVRHLLYNGNTDWTGLGQRFAWRMKIQHRTLEKMEFKVWDVQKKVIYPVGVDQYGLNQDQINLLAFDPTAILQFADFLKTHTKKNKSMNDVLVKATVEVTFNGRAPQKIFNDDLNLLDVGSSASELSKWIQPLNTNR</sequence>
<evidence type="ECO:0000256" key="1">
    <source>
        <dbReference type="ARBA" id="ARBA00004127"/>
    </source>
</evidence>
<keyword evidence="4 7" id="KW-0472">Membrane</keyword>
<name>A0A1G7J021_9FLAO</name>
<evidence type="ECO:0000256" key="6">
    <source>
        <dbReference type="ARBA" id="ARBA00023239"/>
    </source>
</evidence>
<dbReference type="GO" id="GO:0008488">
    <property type="term" value="F:gamma-glutamyl carboxylase activity"/>
    <property type="evidence" value="ECO:0007669"/>
    <property type="project" value="InterPro"/>
</dbReference>
<dbReference type="Pfam" id="PF05090">
    <property type="entry name" value="HTTM"/>
    <property type="match status" value="1"/>
</dbReference>
<dbReference type="PANTHER" id="PTHR12639">
    <property type="entry name" value="VITAMIN K-DEPENDENT GAMMA-CARBOXYLASE"/>
    <property type="match status" value="1"/>
</dbReference>
<feature type="transmembrane region" description="Helical" evidence="7">
    <location>
        <begin position="12"/>
        <end position="32"/>
    </location>
</feature>
<evidence type="ECO:0000256" key="2">
    <source>
        <dbReference type="ARBA" id="ARBA00022692"/>
    </source>
</evidence>
<evidence type="ECO:0000313" key="10">
    <source>
        <dbReference type="Proteomes" id="UP000199321"/>
    </source>
</evidence>
<dbReference type="GO" id="GO:0019842">
    <property type="term" value="F:vitamin binding"/>
    <property type="evidence" value="ECO:0007669"/>
    <property type="project" value="TreeGrafter"/>
</dbReference>
<evidence type="ECO:0000256" key="4">
    <source>
        <dbReference type="ARBA" id="ARBA00023136"/>
    </source>
</evidence>
<gene>
    <name evidence="9" type="ORF">SAMN05421855_10814</name>
</gene>
<dbReference type="AlphaFoldDB" id="A0A1G7J021"/>